<accession>A0AAW1D124</accession>
<dbReference type="EMBL" id="JAPXFL010000007">
    <property type="protein sequence ID" value="KAK9504718.1"/>
    <property type="molecule type" value="Genomic_DNA"/>
</dbReference>
<evidence type="ECO:0000313" key="2">
    <source>
        <dbReference type="Proteomes" id="UP001461498"/>
    </source>
</evidence>
<sequence>MCFVLQMKWHPCLAIVTQKLIKSKLSNIRMKKKKKNRSWLKPFLRYGEHKICNFELFCWQHFWFD</sequence>
<organism evidence="1 2">
    <name type="scientific">Rhynocoris fuscipes</name>
    <dbReference type="NCBI Taxonomy" id="488301"/>
    <lineage>
        <taxon>Eukaryota</taxon>
        <taxon>Metazoa</taxon>
        <taxon>Ecdysozoa</taxon>
        <taxon>Arthropoda</taxon>
        <taxon>Hexapoda</taxon>
        <taxon>Insecta</taxon>
        <taxon>Pterygota</taxon>
        <taxon>Neoptera</taxon>
        <taxon>Paraneoptera</taxon>
        <taxon>Hemiptera</taxon>
        <taxon>Heteroptera</taxon>
        <taxon>Panheteroptera</taxon>
        <taxon>Cimicomorpha</taxon>
        <taxon>Reduviidae</taxon>
        <taxon>Harpactorinae</taxon>
        <taxon>Harpactorini</taxon>
        <taxon>Rhynocoris</taxon>
    </lineage>
</organism>
<protein>
    <submittedName>
        <fullName evidence="1">Uncharacterized protein</fullName>
    </submittedName>
</protein>
<dbReference type="Proteomes" id="UP001461498">
    <property type="component" value="Unassembled WGS sequence"/>
</dbReference>
<keyword evidence="2" id="KW-1185">Reference proteome</keyword>
<reference evidence="1 2" key="1">
    <citation type="submission" date="2022-12" db="EMBL/GenBank/DDBJ databases">
        <title>Chromosome-level genome assembly of true bugs.</title>
        <authorList>
            <person name="Ma L."/>
            <person name="Li H."/>
        </authorList>
    </citation>
    <scope>NUCLEOTIDE SEQUENCE [LARGE SCALE GENOMIC DNA]</scope>
    <source>
        <strain evidence="1">Lab_2022b</strain>
    </source>
</reference>
<evidence type="ECO:0000313" key="1">
    <source>
        <dbReference type="EMBL" id="KAK9504718.1"/>
    </source>
</evidence>
<dbReference type="EMBL" id="JAPXFL010000007">
    <property type="protein sequence ID" value="KAK9504717.1"/>
    <property type="molecule type" value="Genomic_DNA"/>
</dbReference>
<proteinExistence type="predicted"/>
<name>A0AAW1D124_9HEMI</name>
<dbReference type="AlphaFoldDB" id="A0AAW1D124"/>
<comment type="caution">
    <text evidence="1">The sequence shown here is derived from an EMBL/GenBank/DDBJ whole genome shotgun (WGS) entry which is preliminary data.</text>
</comment>
<gene>
    <name evidence="1" type="ORF">O3M35_010985</name>
</gene>